<keyword evidence="10" id="KW-1185">Reference proteome</keyword>
<dbReference type="EMBL" id="PJQM01007587">
    <property type="protein sequence ID" value="RCH77966.1"/>
    <property type="molecule type" value="Genomic_DNA"/>
</dbReference>
<evidence type="ECO:0000256" key="2">
    <source>
        <dbReference type="ARBA" id="ARBA00022448"/>
    </source>
</evidence>
<feature type="region of interest" description="Disordered" evidence="7">
    <location>
        <begin position="1"/>
        <end position="59"/>
    </location>
</feature>
<comment type="caution">
    <text evidence="9">The sequence shown here is derived from an EMBL/GenBank/DDBJ whole genome shotgun (WGS) entry which is preliminary data.</text>
</comment>
<sequence length="101" mass="10732">MSNKYSVEQASSKTTSYNPEKPPEYENEKADDSSYHSKRSKHAIGDEEDVESLQHGTKRGLSARHIQMISLGGAIGTGLFLSSGSNIATAGPAGALIAYCV</sequence>
<keyword evidence="3" id="KW-0812">Transmembrane</keyword>
<dbReference type="Gene3D" id="1.20.1740.10">
    <property type="entry name" value="Amino acid/polyamine transporter I"/>
    <property type="match status" value="1"/>
</dbReference>
<evidence type="ECO:0000313" key="9">
    <source>
        <dbReference type="EMBL" id="RCH77966.1"/>
    </source>
</evidence>
<dbReference type="PANTHER" id="PTHR43341:SF1">
    <property type="entry name" value="GENERAL AMINO-ACID PERMEASE GAP1"/>
    <property type="match status" value="1"/>
</dbReference>
<evidence type="ECO:0000256" key="6">
    <source>
        <dbReference type="ARBA" id="ARBA00023136"/>
    </source>
</evidence>
<dbReference type="Pfam" id="PF00324">
    <property type="entry name" value="AA_permease"/>
    <property type="match status" value="1"/>
</dbReference>
<dbReference type="InterPro" id="IPR050524">
    <property type="entry name" value="APC_YAT"/>
</dbReference>
<feature type="domain" description="Amino acid permease/ SLC12A" evidence="8">
    <location>
        <begin position="65"/>
        <end position="100"/>
    </location>
</feature>
<evidence type="ECO:0000259" key="8">
    <source>
        <dbReference type="Pfam" id="PF00324"/>
    </source>
</evidence>
<organism evidence="9 10">
    <name type="scientific">Rhizopus stolonifer</name>
    <name type="common">Rhizopus nigricans</name>
    <dbReference type="NCBI Taxonomy" id="4846"/>
    <lineage>
        <taxon>Eukaryota</taxon>
        <taxon>Fungi</taxon>
        <taxon>Fungi incertae sedis</taxon>
        <taxon>Mucoromycota</taxon>
        <taxon>Mucoromycotina</taxon>
        <taxon>Mucoromycetes</taxon>
        <taxon>Mucorales</taxon>
        <taxon>Mucorineae</taxon>
        <taxon>Rhizopodaceae</taxon>
        <taxon>Rhizopus</taxon>
    </lineage>
</organism>
<dbReference type="AlphaFoldDB" id="A0A367IK06"/>
<dbReference type="OrthoDB" id="2268893at2759"/>
<evidence type="ECO:0000256" key="3">
    <source>
        <dbReference type="ARBA" id="ARBA00022692"/>
    </source>
</evidence>
<evidence type="ECO:0000256" key="4">
    <source>
        <dbReference type="ARBA" id="ARBA00022970"/>
    </source>
</evidence>
<dbReference type="PANTHER" id="PTHR43341">
    <property type="entry name" value="AMINO ACID PERMEASE"/>
    <property type="match status" value="1"/>
</dbReference>
<evidence type="ECO:0000256" key="1">
    <source>
        <dbReference type="ARBA" id="ARBA00004141"/>
    </source>
</evidence>
<gene>
    <name evidence="9" type="ORF">CU098_002824</name>
</gene>
<feature type="compositionally biased region" description="Basic and acidic residues" evidence="7">
    <location>
        <begin position="21"/>
        <end position="35"/>
    </location>
</feature>
<proteinExistence type="predicted"/>
<dbReference type="Proteomes" id="UP000253551">
    <property type="component" value="Unassembled WGS sequence"/>
</dbReference>
<dbReference type="GO" id="GO:0015171">
    <property type="term" value="F:amino acid transmembrane transporter activity"/>
    <property type="evidence" value="ECO:0007669"/>
    <property type="project" value="TreeGrafter"/>
</dbReference>
<name>A0A367IK06_RHIST</name>
<evidence type="ECO:0000313" key="10">
    <source>
        <dbReference type="Proteomes" id="UP000253551"/>
    </source>
</evidence>
<keyword evidence="6" id="KW-0472">Membrane</keyword>
<evidence type="ECO:0000256" key="5">
    <source>
        <dbReference type="ARBA" id="ARBA00022989"/>
    </source>
</evidence>
<keyword evidence="5" id="KW-1133">Transmembrane helix</keyword>
<dbReference type="STRING" id="4846.A0A367IK06"/>
<dbReference type="InterPro" id="IPR004841">
    <property type="entry name" value="AA-permease/SLC12A_dom"/>
</dbReference>
<comment type="subcellular location">
    <subcellularLocation>
        <location evidence="1">Membrane</location>
        <topology evidence="1">Multi-pass membrane protein</topology>
    </subcellularLocation>
</comment>
<accession>A0A367IK06</accession>
<feature type="non-terminal residue" evidence="9">
    <location>
        <position position="101"/>
    </location>
</feature>
<keyword evidence="4" id="KW-0029">Amino-acid transport</keyword>
<protein>
    <recommendedName>
        <fullName evidence="8">Amino acid permease/ SLC12A domain-containing protein</fullName>
    </recommendedName>
</protein>
<feature type="compositionally biased region" description="Polar residues" evidence="7">
    <location>
        <begin position="1"/>
        <end position="16"/>
    </location>
</feature>
<dbReference type="GO" id="GO:0016020">
    <property type="term" value="C:membrane"/>
    <property type="evidence" value="ECO:0007669"/>
    <property type="project" value="UniProtKB-SubCell"/>
</dbReference>
<evidence type="ECO:0000256" key="7">
    <source>
        <dbReference type="SAM" id="MobiDB-lite"/>
    </source>
</evidence>
<keyword evidence="2" id="KW-0813">Transport</keyword>
<reference evidence="9 10" key="1">
    <citation type="journal article" date="2018" name="G3 (Bethesda)">
        <title>Phylogenetic and Phylogenomic Definition of Rhizopus Species.</title>
        <authorList>
            <person name="Gryganskyi A.P."/>
            <person name="Golan J."/>
            <person name="Dolatabadi S."/>
            <person name="Mondo S."/>
            <person name="Robb S."/>
            <person name="Idnurm A."/>
            <person name="Muszewska A."/>
            <person name="Steczkiewicz K."/>
            <person name="Masonjones S."/>
            <person name="Liao H.L."/>
            <person name="Gajdeczka M.T."/>
            <person name="Anike F."/>
            <person name="Vuek A."/>
            <person name="Anishchenko I.M."/>
            <person name="Voigt K."/>
            <person name="de Hoog G.S."/>
            <person name="Smith M.E."/>
            <person name="Heitman J."/>
            <person name="Vilgalys R."/>
            <person name="Stajich J.E."/>
        </authorList>
    </citation>
    <scope>NUCLEOTIDE SEQUENCE [LARGE SCALE GENOMIC DNA]</scope>
    <source>
        <strain evidence="9 10">LSU 92-RS-03</strain>
    </source>
</reference>